<dbReference type="Gene3D" id="1.20.1740.10">
    <property type="entry name" value="Amino acid/polyamine transporter I"/>
    <property type="match status" value="1"/>
</dbReference>
<evidence type="ECO:0000256" key="4">
    <source>
        <dbReference type="ARBA" id="ARBA00022989"/>
    </source>
</evidence>
<feature type="transmembrane region" description="Helical" evidence="6">
    <location>
        <begin position="428"/>
        <end position="449"/>
    </location>
</feature>
<keyword evidence="8" id="KW-1185">Reference proteome</keyword>
<gene>
    <name evidence="7" type="ORF">C1280_04860</name>
</gene>
<dbReference type="PANTHER" id="PTHR45649">
    <property type="entry name" value="AMINO-ACID PERMEASE BAT1"/>
    <property type="match status" value="1"/>
</dbReference>
<dbReference type="AlphaFoldDB" id="A0A2Z3GYK6"/>
<evidence type="ECO:0000256" key="3">
    <source>
        <dbReference type="ARBA" id="ARBA00022692"/>
    </source>
</evidence>
<dbReference type="GO" id="GO:0022857">
    <property type="term" value="F:transmembrane transporter activity"/>
    <property type="evidence" value="ECO:0007669"/>
    <property type="project" value="InterPro"/>
</dbReference>
<feature type="transmembrane region" description="Helical" evidence="6">
    <location>
        <begin position="160"/>
        <end position="177"/>
    </location>
</feature>
<feature type="transmembrane region" description="Helical" evidence="6">
    <location>
        <begin position="117"/>
        <end position="140"/>
    </location>
</feature>
<protein>
    <submittedName>
        <fullName evidence="7">Amino acid permease</fullName>
    </submittedName>
</protein>
<sequence>MTTYRVLNEPLAFRMSQSDSTDDDRDLVRAGYRPLFRRGLGGFAAFAAGFSYLSILTGIVQNFHLGYREAGPAFFWTWPVVFAGQLCVALCFAELARRYPYCGGVYAWAGRVGAPSLGWLVGWIYLASLVVTLAAVALAWQVMLPALWPGFQVLDTPARNAALLGVVLIALSTFLNVRGTRLLARVMAAGVVVELIAAVALIALLCGHAVRGPGVVLEARASAPGGGLGPFLAAAVMAAYVMYGFDTAGSLAEETVDPRRRAPRAILQALLAAAALGALLLIGALTSAPDLTDPLLSDGAGGLPYLIKGVLGDALGTVFVAAAALAVFVCTLAVHALAARTLFAMARDGATPFAGRLSRVHPEHRTPHTAAAAVGVLGCALLAFNSGYEQLMTALVCVSIVWTNLAYLLTTGALLVERLRSGPTPDSFLGRCGTPVNALAVVWGAALVVNIGWPREQLYGPEWYQRYGAALYTGALLIAGAVVYRTVRRSA</sequence>
<reference evidence="7 8" key="1">
    <citation type="submission" date="2018-01" db="EMBL/GenBank/DDBJ databases">
        <title>G. obscuriglobus.</title>
        <authorList>
            <person name="Franke J."/>
            <person name="Blomberg W."/>
            <person name="Selmecki A."/>
        </authorList>
    </citation>
    <scope>NUCLEOTIDE SEQUENCE [LARGE SCALE GENOMIC DNA]</scope>
    <source>
        <strain evidence="7 8">DSM 5831</strain>
    </source>
</reference>
<feature type="transmembrane region" description="Helical" evidence="6">
    <location>
        <begin position="73"/>
        <end position="96"/>
    </location>
</feature>
<dbReference type="Pfam" id="PF13520">
    <property type="entry name" value="AA_permease_2"/>
    <property type="match status" value="1"/>
</dbReference>
<feature type="transmembrane region" description="Helical" evidence="6">
    <location>
        <begin position="366"/>
        <end position="385"/>
    </location>
</feature>
<accession>A0A2Z3GYK6</accession>
<dbReference type="EMBL" id="CP025958">
    <property type="protein sequence ID" value="AWM36416.1"/>
    <property type="molecule type" value="Genomic_DNA"/>
</dbReference>
<evidence type="ECO:0000313" key="7">
    <source>
        <dbReference type="EMBL" id="AWM36416.1"/>
    </source>
</evidence>
<feature type="transmembrane region" description="Helical" evidence="6">
    <location>
        <begin position="266"/>
        <end position="288"/>
    </location>
</feature>
<feature type="transmembrane region" description="Helical" evidence="6">
    <location>
        <begin position="469"/>
        <end position="487"/>
    </location>
</feature>
<evidence type="ECO:0000256" key="5">
    <source>
        <dbReference type="ARBA" id="ARBA00023136"/>
    </source>
</evidence>
<dbReference type="InterPro" id="IPR002293">
    <property type="entry name" value="AA/rel_permease1"/>
</dbReference>
<dbReference type="RefSeq" id="WP_109570808.1">
    <property type="nucleotide sequence ID" value="NZ_CP025958.1"/>
</dbReference>
<feature type="transmembrane region" description="Helical" evidence="6">
    <location>
        <begin position="189"/>
        <end position="210"/>
    </location>
</feature>
<dbReference type="GO" id="GO:0016020">
    <property type="term" value="C:membrane"/>
    <property type="evidence" value="ECO:0007669"/>
    <property type="project" value="UniProtKB-SubCell"/>
</dbReference>
<feature type="transmembrane region" description="Helical" evidence="6">
    <location>
        <begin position="222"/>
        <end position="245"/>
    </location>
</feature>
<dbReference type="PANTHER" id="PTHR45649:SF26">
    <property type="entry name" value="OS04G0435100 PROTEIN"/>
    <property type="match status" value="1"/>
</dbReference>
<feature type="transmembrane region" description="Helical" evidence="6">
    <location>
        <begin position="391"/>
        <end position="416"/>
    </location>
</feature>
<dbReference type="KEGG" id="gog:C1280_04860"/>
<evidence type="ECO:0000256" key="1">
    <source>
        <dbReference type="ARBA" id="ARBA00004141"/>
    </source>
</evidence>
<evidence type="ECO:0000256" key="2">
    <source>
        <dbReference type="ARBA" id="ARBA00022448"/>
    </source>
</evidence>
<organism evidence="7 8">
    <name type="scientific">Gemmata obscuriglobus</name>
    <dbReference type="NCBI Taxonomy" id="114"/>
    <lineage>
        <taxon>Bacteria</taxon>
        <taxon>Pseudomonadati</taxon>
        <taxon>Planctomycetota</taxon>
        <taxon>Planctomycetia</taxon>
        <taxon>Gemmatales</taxon>
        <taxon>Gemmataceae</taxon>
        <taxon>Gemmata</taxon>
    </lineage>
</organism>
<keyword evidence="2" id="KW-0813">Transport</keyword>
<keyword evidence="3 6" id="KW-0812">Transmembrane</keyword>
<proteinExistence type="predicted"/>
<name>A0A2Z3GYK6_9BACT</name>
<keyword evidence="5 6" id="KW-0472">Membrane</keyword>
<dbReference type="PIRSF" id="PIRSF006060">
    <property type="entry name" value="AA_transporter"/>
    <property type="match status" value="1"/>
</dbReference>
<comment type="subcellular location">
    <subcellularLocation>
        <location evidence="1">Membrane</location>
        <topology evidence="1">Multi-pass membrane protein</topology>
    </subcellularLocation>
</comment>
<keyword evidence="4 6" id="KW-1133">Transmembrane helix</keyword>
<feature type="transmembrane region" description="Helical" evidence="6">
    <location>
        <begin position="39"/>
        <end position="61"/>
    </location>
</feature>
<evidence type="ECO:0000256" key="6">
    <source>
        <dbReference type="SAM" id="Phobius"/>
    </source>
</evidence>
<feature type="transmembrane region" description="Helical" evidence="6">
    <location>
        <begin position="314"/>
        <end position="338"/>
    </location>
</feature>
<evidence type="ECO:0000313" key="8">
    <source>
        <dbReference type="Proteomes" id="UP000245802"/>
    </source>
</evidence>
<dbReference type="Proteomes" id="UP000245802">
    <property type="component" value="Chromosome"/>
</dbReference>